<accession>A0ACB9LS79</accession>
<gene>
    <name evidence="1" type="ORF">L6164_026790</name>
</gene>
<evidence type="ECO:0000313" key="2">
    <source>
        <dbReference type="Proteomes" id="UP000828941"/>
    </source>
</evidence>
<proteinExistence type="predicted"/>
<evidence type="ECO:0000313" key="1">
    <source>
        <dbReference type="EMBL" id="KAI4313842.1"/>
    </source>
</evidence>
<organism evidence="1 2">
    <name type="scientific">Bauhinia variegata</name>
    <name type="common">Purple orchid tree</name>
    <name type="synonym">Phanera variegata</name>
    <dbReference type="NCBI Taxonomy" id="167791"/>
    <lineage>
        <taxon>Eukaryota</taxon>
        <taxon>Viridiplantae</taxon>
        <taxon>Streptophyta</taxon>
        <taxon>Embryophyta</taxon>
        <taxon>Tracheophyta</taxon>
        <taxon>Spermatophyta</taxon>
        <taxon>Magnoliopsida</taxon>
        <taxon>eudicotyledons</taxon>
        <taxon>Gunneridae</taxon>
        <taxon>Pentapetalae</taxon>
        <taxon>rosids</taxon>
        <taxon>fabids</taxon>
        <taxon>Fabales</taxon>
        <taxon>Fabaceae</taxon>
        <taxon>Cercidoideae</taxon>
        <taxon>Cercideae</taxon>
        <taxon>Bauhiniinae</taxon>
        <taxon>Bauhinia</taxon>
    </lineage>
</organism>
<sequence length="175" mass="19532">MHDAMASKFDCKALSANPIRIADLGCSKGPNTNIAMQYITEAIKLQYHSQEDSSFCSSSSSLSWISEIPKEIADSNSAAYKKGRIHCGNAPKEVVEAYATQYQEDVEAFLYAREQELVAHVLMVLHIPVAAEIMLDSDIASSKMFELLGSCLMDMVKEATKLDIWFRNLKIKIIY</sequence>
<keyword evidence="2" id="KW-1185">Reference proteome</keyword>
<dbReference type="Proteomes" id="UP000828941">
    <property type="component" value="Chromosome 11"/>
</dbReference>
<comment type="caution">
    <text evidence="1">The sequence shown here is derived from an EMBL/GenBank/DDBJ whole genome shotgun (WGS) entry which is preliminary data.</text>
</comment>
<reference evidence="1 2" key="1">
    <citation type="journal article" date="2022" name="DNA Res.">
        <title>Chromosomal-level genome assembly of the orchid tree Bauhinia variegata (Leguminosae; Cercidoideae) supports the allotetraploid origin hypothesis of Bauhinia.</title>
        <authorList>
            <person name="Zhong Y."/>
            <person name="Chen Y."/>
            <person name="Zheng D."/>
            <person name="Pang J."/>
            <person name="Liu Y."/>
            <person name="Luo S."/>
            <person name="Meng S."/>
            <person name="Qian L."/>
            <person name="Wei D."/>
            <person name="Dai S."/>
            <person name="Zhou R."/>
        </authorList>
    </citation>
    <scope>NUCLEOTIDE SEQUENCE [LARGE SCALE GENOMIC DNA]</scope>
    <source>
        <strain evidence="1">BV-YZ2020</strain>
    </source>
</reference>
<name>A0ACB9LS79_BAUVA</name>
<protein>
    <submittedName>
        <fullName evidence="1">Uncharacterized protein</fullName>
    </submittedName>
</protein>
<dbReference type="EMBL" id="CM039436">
    <property type="protein sequence ID" value="KAI4313842.1"/>
    <property type="molecule type" value="Genomic_DNA"/>
</dbReference>